<keyword evidence="4" id="KW-0812">Transmembrane</keyword>
<reference evidence="6" key="1">
    <citation type="submission" date="2023-03" db="EMBL/GenBank/DDBJ databases">
        <title>Massive genome expansion in bonnet fungi (Mycena s.s.) driven by repeated elements and novel gene families across ecological guilds.</title>
        <authorList>
            <consortium name="Lawrence Berkeley National Laboratory"/>
            <person name="Harder C.B."/>
            <person name="Miyauchi S."/>
            <person name="Viragh M."/>
            <person name="Kuo A."/>
            <person name="Thoen E."/>
            <person name="Andreopoulos B."/>
            <person name="Lu D."/>
            <person name="Skrede I."/>
            <person name="Drula E."/>
            <person name="Henrissat B."/>
            <person name="Morin E."/>
            <person name="Kohler A."/>
            <person name="Barry K."/>
            <person name="LaButti K."/>
            <person name="Morin E."/>
            <person name="Salamov A."/>
            <person name="Lipzen A."/>
            <person name="Mereny Z."/>
            <person name="Hegedus B."/>
            <person name="Baldrian P."/>
            <person name="Stursova M."/>
            <person name="Weitz H."/>
            <person name="Taylor A."/>
            <person name="Grigoriev I.V."/>
            <person name="Nagy L.G."/>
            <person name="Martin F."/>
            <person name="Kauserud H."/>
        </authorList>
    </citation>
    <scope>NUCLEOTIDE SEQUENCE</scope>
    <source>
        <strain evidence="6">CBHHK182m</strain>
    </source>
</reference>
<dbReference type="Proteomes" id="UP001215598">
    <property type="component" value="Unassembled WGS sequence"/>
</dbReference>
<dbReference type="Pfam" id="PF07690">
    <property type="entry name" value="MFS_1"/>
    <property type="match status" value="1"/>
</dbReference>
<organism evidence="6 7">
    <name type="scientific">Mycena metata</name>
    <dbReference type="NCBI Taxonomy" id="1033252"/>
    <lineage>
        <taxon>Eukaryota</taxon>
        <taxon>Fungi</taxon>
        <taxon>Dikarya</taxon>
        <taxon>Basidiomycota</taxon>
        <taxon>Agaricomycotina</taxon>
        <taxon>Agaricomycetes</taxon>
        <taxon>Agaricomycetidae</taxon>
        <taxon>Agaricales</taxon>
        <taxon>Marasmiineae</taxon>
        <taxon>Mycenaceae</taxon>
        <taxon>Mycena</taxon>
    </lineage>
</organism>
<protein>
    <submittedName>
        <fullName evidence="6">Major facilitator superfamily domain-containing protein</fullName>
    </submittedName>
</protein>
<dbReference type="EMBL" id="JARKIB010000190">
    <property type="protein sequence ID" value="KAJ7725903.1"/>
    <property type="molecule type" value="Genomic_DNA"/>
</dbReference>
<feature type="transmembrane region" description="Helical" evidence="4">
    <location>
        <begin position="66"/>
        <end position="88"/>
    </location>
</feature>
<gene>
    <name evidence="6" type="ORF">B0H16DRAFT_1735844</name>
</gene>
<evidence type="ECO:0000256" key="4">
    <source>
        <dbReference type="SAM" id="Phobius"/>
    </source>
</evidence>
<keyword evidence="4" id="KW-0472">Membrane</keyword>
<feature type="transmembrane region" description="Helical" evidence="4">
    <location>
        <begin position="379"/>
        <end position="402"/>
    </location>
</feature>
<comment type="similarity">
    <text evidence="2">Belongs to the major facilitator superfamily. Monocarboxylate porter (TC 2.A.1.13) family.</text>
</comment>
<dbReference type="GO" id="GO:0016020">
    <property type="term" value="C:membrane"/>
    <property type="evidence" value="ECO:0007669"/>
    <property type="project" value="UniProtKB-SubCell"/>
</dbReference>
<proteinExistence type="inferred from homology"/>
<feature type="region of interest" description="Disordered" evidence="3">
    <location>
        <begin position="1"/>
        <end position="33"/>
    </location>
</feature>
<sequence length="441" mass="46708">MAKKMTISDHSSSQPSAHTQPVPKYKSNEKQTEELPDGGLQAWATVAGGFMLYVAGLGYRNVLHTAYINLTAPSPAEIAFVALQPFIVGDPNNPPTGGSAAAKSLFNSYSIFLTQGVGMGIGLGLTFLPALAVTAHHFSRRRGLAMGIMTSGASIGGIIFPIMLNNLLFRHGFAIGVRATAALITALMYCLVEIVESGLIVYLAGSLRIYSSVPISEKSTSLEGVAANHNKRPTVYDFRGGWGLYHAGNILPELDFNFELTFCSLSCPPVFYLQLYAIKQGIREKIAFDTITLINAGGVLGRVIPNFLADRVGSFNVIIPVIFLAAGCVLAMLAVALGSGGIIAVSLLYGIMNAGFVSISPALLAELSTDRSEIGIRMGLWFSFTAAAAMAGQPLSGALILGNFRWSTVFAGVCLCVGGSLSILSRLFFLRRRLRDGGAAL</sequence>
<dbReference type="PANTHER" id="PTHR11360">
    <property type="entry name" value="MONOCARBOXYLATE TRANSPORTER"/>
    <property type="match status" value="1"/>
</dbReference>
<name>A0AAD7HQE7_9AGAR</name>
<dbReference type="GO" id="GO:0022857">
    <property type="term" value="F:transmembrane transporter activity"/>
    <property type="evidence" value="ECO:0007669"/>
    <property type="project" value="InterPro"/>
</dbReference>
<dbReference type="Gene3D" id="1.20.1250.20">
    <property type="entry name" value="MFS general substrate transporter like domains"/>
    <property type="match status" value="2"/>
</dbReference>
<keyword evidence="7" id="KW-1185">Reference proteome</keyword>
<dbReference type="PROSITE" id="PS50850">
    <property type="entry name" value="MFS"/>
    <property type="match status" value="1"/>
</dbReference>
<accession>A0AAD7HQE7</accession>
<dbReference type="PANTHER" id="PTHR11360:SF284">
    <property type="entry name" value="EG:103B4.3 PROTEIN-RELATED"/>
    <property type="match status" value="1"/>
</dbReference>
<dbReference type="InterPro" id="IPR020846">
    <property type="entry name" value="MFS_dom"/>
</dbReference>
<dbReference type="InterPro" id="IPR011701">
    <property type="entry name" value="MFS"/>
</dbReference>
<comment type="caution">
    <text evidence="6">The sequence shown here is derived from an EMBL/GenBank/DDBJ whole genome shotgun (WGS) entry which is preliminary data.</text>
</comment>
<evidence type="ECO:0000259" key="5">
    <source>
        <dbReference type="PROSITE" id="PS50850"/>
    </source>
</evidence>
<keyword evidence="4" id="KW-1133">Transmembrane helix</keyword>
<evidence type="ECO:0000313" key="7">
    <source>
        <dbReference type="Proteomes" id="UP001215598"/>
    </source>
</evidence>
<feature type="transmembrane region" description="Helical" evidence="4">
    <location>
        <begin position="408"/>
        <end position="429"/>
    </location>
</feature>
<evidence type="ECO:0000256" key="1">
    <source>
        <dbReference type="ARBA" id="ARBA00004141"/>
    </source>
</evidence>
<feature type="compositionally biased region" description="Polar residues" evidence="3">
    <location>
        <begin position="8"/>
        <end position="19"/>
    </location>
</feature>
<comment type="subcellular location">
    <subcellularLocation>
        <location evidence="1">Membrane</location>
        <topology evidence="1">Multi-pass membrane protein</topology>
    </subcellularLocation>
</comment>
<dbReference type="InterPro" id="IPR050327">
    <property type="entry name" value="Proton-linked_MCT"/>
</dbReference>
<feature type="transmembrane region" description="Helical" evidence="4">
    <location>
        <begin position="108"/>
        <end position="132"/>
    </location>
</feature>
<feature type="transmembrane region" description="Helical" evidence="4">
    <location>
        <begin position="40"/>
        <end position="59"/>
    </location>
</feature>
<feature type="transmembrane region" description="Helical" evidence="4">
    <location>
        <begin position="317"/>
        <end position="337"/>
    </location>
</feature>
<feature type="transmembrane region" description="Helical" evidence="4">
    <location>
        <begin position="343"/>
        <end position="367"/>
    </location>
</feature>
<feature type="domain" description="Major facilitator superfamily (MFS) profile" evidence="5">
    <location>
        <begin position="182"/>
        <end position="441"/>
    </location>
</feature>
<dbReference type="InterPro" id="IPR036259">
    <property type="entry name" value="MFS_trans_sf"/>
</dbReference>
<evidence type="ECO:0000256" key="3">
    <source>
        <dbReference type="SAM" id="MobiDB-lite"/>
    </source>
</evidence>
<feature type="transmembrane region" description="Helical" evidence="4">
    <location>
        <begin position="144"/>
        <end position="169"/>
    </location>
</feature>
<evidence type="ECO:0000313" key="6">
    <source>
        <dbReference type="EMBL" id="KAJ7725903.1"/>
    </source>
</evidence>
<dbReference type="SUPFAM" id="SSF103473">
    <property type="entry name" value="MFS general substrate transporter"/>
    <property type="match status" value="1"/>
</dbReference>
<dbReference type="AlphaFoldDB" id="A0AAD7HQE7"/>
<feature type="transmembrane region" description="Helical" evidence="4">
    <location>
        <begin position="181"/>
        <end position="204"/>
    </location>
</feature>
<evidence type="ECO:0000256" key="2">
    <source>
        <dbReference type="ARBA" id="ARBA00006727"/>
    </source>
</evidence>